<dbReference type="GO" id="GO:0016020">
    <property type="term" value="C:membrane"/>
    <property type="evidence" value="ECO:0007669"/>
    <property type="project" value="UniProtKB-SubCell"/>
</dbReference>
<evidence type="ECO:0000256" key="3">
    <source>
        <dbReference type="ARBA" id="ARBA00022448"/>
    </source>
</evidence>
<evidence type="ECO:0000313" key="10">
    <source>
        <dbReference type="Proteomes" id="UP000324832"/>
    </source>
</evidence>
<sequence length="119" mass="13458">MIIILISLEGGLYGLNFLMKWPVSKPRVVIGAIVAMVVTYFYGQSTFCEDIFFTVGEYPGIFIRVCWASSFLSDVASWTQPDSGIGWALVIITLLPVMTLMTLYLVFKFRVRNMISNEK</sequence>
<reference evidence="9 10" key="1">
    <citation type="submission" date="2017-07" db="EMBL/GenBank/DDBJ databases">
        <authorList>
            <person name="Talla V."/>
            <person name="Backstrom N."/>
        </authorList>
    </citation>
    <scope>NUCLEOTIDE SEQUENCE [LARGE SCALE GENOMIC DNA]</scope>
</reference>
<name>A0A5E4R021_9NEOP</name>
<keyword evidence="7 8" id="KW-0472">Membrane</keyword>
<evidence type="ECO:0000313" key="9">
    <source>
        <dbReference type="EMBL" id="VVD03276.1"/>
    </source>
</evidence>
<feature type="transmembrane region" description="Helical" evidence="8">
    <location>
        <begin position="26"/>
        <end position="43"/>
    </location>
</feature>
<proteinExistence type="inferred from homology"/>
<feature type="transmembrane region" description="Helical" evidence="8">
    <location>
        <begin position="85"/>
        <end position="107"/>
    </location>
</feature>
<dbReference type="Pfam" id="PF00209">
    <property type="entry name" value="SNF"/>
    <property type="match status" value="1"/>
</dbReference>
<dbReference type="GO" id="GO:0015293">
    <property type="term" value="F:symporter activity"/>
    <property type="evidence" value="ECO:0007669"/>
    <property type="project" value="UniProtKB-KW"/>
</dbReference>
<dbReference type="Proteomes" id="UP000324832">
    <property type="component" value="Unassembled WGS sequence"/>
</dbReference>
<comment type="subcellular location">
    <subcellularLocation>
        <location evidence="1">Membrane</location>
        <topology evidence="1">Multi-pass membrane protein</topology>
    </subcellularLocation>
</comment>
<keyword evidence="5" id="KW-0769">Symport</keyword>
<gene>
    <name evidence="9" type="ORF">LSINAPIS_LOCUS13298</name>
</gene>
<evidence type="ECO:0000256" key="6">
    <source>
        <dbReference type="ARBA" id="ARBA00022989"/>
    </source>
</evidence>
<dbReference type="AlphaFoldDB" id="A0A5E4R021"/>
<keyword evidence="10" id="KW-1185">Reference proteome</keyword>
<evidence type="ECO:0000256" key="7">
    <source>
        <dbReference type="ARBA" id="ARBA00023136"/>
    </source>
</evidence>
<organism evidence="9 10">
    <name type="scientific">Leptidea sinapis</name>
    <dbReference type="NCBI Taxonomy" id="189913"/>
    <lineage>
        <taxon>Eukaryota</taxon>
        <taxon>Metazoa</taxon>
        <taxon>Ecdysozoa</taxon>
        <taxon>Arthropoda</taxon>
        <taxon>Hexapoda</taxon>
        <taxon>Insecta</taxon>
        <taxon>Pterygota</taxon>
        <taxon>Neoptera</taxon>
        <taxon>Endopterygota</taxon>
        <taxon>Lepidoptera</taxon>
        <taxon>Glossata</taxon>
        <taxon>Ditrysia</taxon>
        <taxon>Papilionoidea</taxon>
        <taxon>Pieridae</taxon>
        <taxon>Dismorphiinae</taxon>
        <taxon>Leptidea</taxon>
    </lineage>
</organism>
<evidence type="ECO:0000256" key="2">
    <source>
        <dbReference type="ARBA" id="ARBA00006459"/>
    </source>
</evidence>
<keyword evidence="6 8" id="KW-1133">Transmembrane helix</keyword>
<keyword evidence="3" id="KW-0813">Transport</keyword>
<comment type="similarity">
    <text evidence="2">Belongs to the sodium:neurotransmitter symporter (SNF) (TC 2.A.22) family.</text>
</comment>
<dbReference type="InterPro" id="IPR000175">
    <property type="entry name" value="Na/ntran_symport"/>
</dbReference>
<dbReference type="InterPro" id="IPR037272">
    <property type="entry name" value="SNS_sf"/>
</dbReference>
<evidence type="ECO:0000256" key="8">
    <source>
        <dbReference type="SAM" id="Phobius"/>
    </source>
</evidence>
<accession>A0A5E4R021</accession>
<keyword evidence="4 8" id="KW-0812">Transmembrane</keyword>
<evidence type="ECO:0000256" key="4">
    <source>
        <dbReference type="ARBA" id="ARBA00022692"/>
    </source>
</evidence>
<dbReference type="EMBL" id="FZQP02006665">
    <property type="protein sequence ID" value="VVD03276.1"/>
    <property type="molecule type" value="Genomic_DNA"/>
</dbReference>
<protein>
    <submittedName>
        <fullName evidence="9">Uncharacterized protein</fullName>
    </submittedName>
</protein>
<evidence type="ECO:0000256" key="5">
    <source>
        <dbReference type="ARBA" id="ARBA00022847"/>
    </source>
</evidence>
<evidence type="ECO:0000256" key="1">
    <source>
        <dbReference type="ARBA" id="ARBA00004141"/>
    </source>
</evidence>
<dbReference type="SUPFAM" id="SSF161070">
    <property type="entry name" value="SNF-like"/>
    <property type="match status" value="1"/>
</dbReference>